<dbReference type="OrthoDB" id="1935348at2759"/>
<protein>
    <recommendedName>
        <fullName evidence="12">NAC domain-containing protein</fullName>
    </recommendedName>
</protein>
<dbReference type="Pfam" id="PF02365">
    <property type="entry name" value="NAM"/>
    <property type="match status" value="1"/>
</dbReference>
<dbReference type="Gene3D" id="2.170.150.80">
    <property type="entry name" value="NAC domain"/>
    <property type="match status" value="1"/>
</dbReference>
<feature type="domain" description="NAC" evidence="12">
    <location>
        <begin position="17"/>
        <end position="163"/>
    </location>
</feature>
<evidence type="ECO:0000256" key="4">
    <source>
        <dbReference type="ARBA" id="ARBA00022989"/>
    </source>
</evidence>
<evidence type="ECO:0000259" key="12">
    <source>
        <dbReference type="PROSITE" id="PS51005"/>
    </source>
</evidence>
<dbReference type="InterPro" id="IPR036093">
    <property type="entry name" value="NAC_dom_sf"/>
</dbReference>
<keyword evidence="4 11" id="KW-1133">Transmembrane helix</keyword>
<comment type="caution">
    <text evidence="13">The sequence shown here is derived from an EMBL/GenBank/DDBJ whole genome shotgun (WGS) entry which is preliminary data.</text>
</comment>
<dbReference type="GO" id="GO:0005634">
    <property type="term" value="C:nucleus"/>
    <property type="evidence" value="ECO:0007669"/>
    <property type="project" value="UniProtKB-SubCell"/>
</dbReference>
<accession>A0A835I5U9</accession>
<keyword evidence="6" id="KW-0238">DNA-binding</keyword>
<keyword evidence="7 11" id="KW-0472">Membrane</keyword>
<dbReference type="AlphaFoldDB" id="A0A835I5U9"/>
<evidence type="ECO:0000256" key="6">
    <source>
        <dbReference type="ARBA" id="ARBA00023125"/>
    </source>
</evidence>
<proteinExistence type="predicted"/>
<evidence type="ECO:0000256" key="1">
    <source>
        <dbReference type="ARBA" id="ARBA00004123"/>
    </source>
</evidence>
<dbReference type="Proteomes" id="UP000631114">
    <property type="component" value="Unassembled WGS sequence"/>
</dbReference>
<keyword evidence="3 11" id="KW-0812">Transmembrane</keyword>
<name>A0A835I5U9_9MAGN</name>
<evidence type="ECO:0000313" key="13">
    <source>
        <dbReference type="EMBL" id="KAF9612150.1"/>
    </source>
</evidence>
<comment type="subcellular location">
    <subcellularLocation>
        <location evidence="2">Membrane</location>
        <topology evidence="2">Single-pass membrane protein</topology>
    </subcellularLocation>
    <subcellularLocation>
        <location evidence="1">Nucleus</location>
    </subcellularLocation>
</comment>
<dbReference type="PANTHER" id="PTHR31744">
    <property type="entry name" value="PROTEIN CUP-SHAPED COTYLEDON 2-RELATED"/>
    <property type="match status" value="1"/>
</dbReference>
<feature type="transmembrane region" description="Helical" evidence="11">
    <location>
        <begin position="320"/>
        <end position="343"/>
    </location>
</feature>
<evidence type="ECO:0000256" key="9">
    <source>
        <dbReference type="ARBA" id="ARBA00023163"/>
    </source>
</evidence>
<gene>
    <name evidence="13" type="ORF">IFM89_038338</name>
</gene>
<keyword evidence="5" id="KW-0805">Transcription regulation</keyword>
<dbReference type="GO" id="GO:0006355">
    <property type="term" value="P:regulation of DNA-templated transcription"/>
    <property type="evidence" value="ECO:0007669"/>
    <property type="project" value="InterPro"/>
</dbReference>
<evidence type="ECO:0000256" key="3">
    <source>
        <dbReference type="ARBA" id="ARBA00022692"/>
    </source>
</evidence>
<dbReference type="EMBL" id="JADFTS010000004">
    <property type="protein sequence ID" value="KAF9612150.1"/>
    <property type="molecule type" value="Genomic_DNA"/>
</dbReference>
<keyword evidence="10" id="KW-0539">Nucleus</keyword>
<evidence type="ECO:0000256" key="8">
    <source>
        <dbReference type="ARBA" id="ARBA00023159"/>
    </source>
</evidence>
<keyword evidence="8" id="KW-0010">Activator</keyword>
<evidence type="ECO:0000256" key="2">
    <source>
        <dbReference type="ARBA" id="ARBA00004167"/>
    </source>
</evidence>
<dbReference type="FunFam" id="2.170.150.80:FF:000002">
    <property type="entry name" value="Nac domain-containing protein 86"/>
    <property type="match status" value="1"/>
</dbReference>
<keyword evidence="14" id="KW-1185">Reference proteome</keyword>
<organism evidence="13 14">
    <name type="scientific">Coptis chinensis</name>
    <dbReference type="NCBI Taxonomy" id="261450"/>
    <lineage>
        <taxon>Eukaryota</taxon>
        <taxon>Viridiplantae</taxon>
        <taxon>Streptophyta</taxon>
        <taxon>Embryophyta</taxon>
        <taxon>Tracheophyta</taxon>
        <taxon>Spermatophyta</taxon>
        <taxon>Magnoliopsida</taxon>
        <taxon>Ranunculales</taxon>
        <taxon>Ranunculaceae</taxon>
        <taxon>Coptidoideae</taxon>
        <taxon>Coptis</taxon>
    </lineage>
</organism>
<dbReference type="InterPro" id="IPR003441">
    <property type="entry name" value="NAC-dom"/>
</dbReference>
<evidence type="ECO:0000313" key="14">
    <source>
        <dbReference type="Proteomes" id="UP000631114"/>
    </source>
</evidence>
<dbReference type="GO" id="GO:0000976">
    <property type="term" value="F:transcription cis-regulatory region binding"/>
    <property type="evidence" value="ECO:0007669"/>
    <property type="project" value="UniProtKB-ARBA"/>
</dbReference>
<dbReference type="PROSITE" id="PS51005">
    <property type="entry name" value="NAC"/>
    <property type="match status" value="1"/>
</dbReference>
<sequence>MSRHSFSPSVMMEISALFPGFRFSPTDEELVCHYLKRKINGLEMNGDVIPEVEICKFEPWDLPAKSMIQSEHEWFFFSPNDRKYPNGSQARRATEVGFWKATGKERNIKSRKNVIGTKRTLVFHLGRAPRGARTDWIMHEYCMKDTKEDKPQDSYVICRLRKKQEFTIKKDDPNSESDDHISPENPAINVATEVCSDLQHSETGMNGNVKPLEDDCFDDILKDEIVQLDESTSQEPQLLPTVAEGSVVFRSTQPAYSLTSRVNHFQGTAHRRIGLERYRIKRNHKERQEVDDIEYMKEVKEGDAKQLTKDSKTESSVHMFNGWLICSIFIFMVVLLPFLQLVLGGDC</sequence>
<evidence type="ECO:0000256" key="7">
    <source>
        <dbReference type="ARBA" id="ARBA00023136"/>
    </source>
</evidence>
<reference evidence="13 14" key="1">
    <citation type="submission" date="2020-10" db="EMBL/GenBank/DDBJ databases">
        <title>The Coptis chinensis genome and diversification of protoberbering-type alkaloids.</title>
        <authorList>
            <person name="Wang B."/>
            <person name="Shu S."/>
            <person name="Song C."/>
            <person name="Liu Y."/>
        </authorList>
    </citation>
    <scope>NUCLEOTIDE SEQUENCE [LARGE SCALE GENOMIC DNA]</scope>
    <source>
        <strain evidence="13">HL-2020</strain>
        <tissue evidence="13">Leaf</tissue>
    </source>
</reference>
<dbReference type="PANTHER" id="PTHR31744:SF216">
    <property type="entry name" value="NAC TRANSCRIPTION FACTOR"/>
    <property type="match status" value="1"/>
</dbReference>
<evidence type="ECO:0000256" key="5">
    <source>
        <dbReference type="ARBA" id="ARBA00023015"/>
    </source>
</evidence>
<dbReference type="GO" id="GO:0016020">
    <property type="term" value="C:membrane"/>
    <property type="evidence" value="ECO:0007669"/>
    <property type="project" value="UniProtKB-SubCell"/>
</dbReference>
<evidence type="ECO:0000256" key="11">
    <source>
        <dbReference type="SAM" id="Phobius"/>
    </source>
</evidence>
<dbReference type="SUPFAM" id="SSF101941">
    <property type="entry name" value="NAC domain"/>
    <property type="match status" value="1"/>
</dbReference>
<evidence type="ECO:0000256" key="10">
    <source>
        <dbReference type="ARBA" id="ARBA00023242"/>
    </source>
</evidence>
<keyword evidence="9" id="KW-0804">Transcription</keyword>